<keyword evidence="2" id="KW-1185">Reference proteome</keyword>
<dbReference type="Proteomes" id="UP000744676">
    <property type="component" value="Unassembled WGS sequence"/>
</dbReference>
<dbReference type="EMBL" id="QVQA01000029">
    <property type="protein sequence ID" value="KAF5099784.1"/>
    <property type="molecule type" value="Genomic_DNA"/>
</dbReference>
<name>A0ACB6V728_9ASCO</name>
<proteinExistence type="predicted"/>
<accession>A0ACB6V728</accession>
<comment type="caution">
    <text evidence="1">The sequence shown here is derived from an EMBL/GenBank/DDBJ whole genome shotgun (WGS) entry which is preliminary data.</text>
</comment>
<protein>
    <submittedName>
        <fullName evidence="1">Uncharacterized protein</fullName>
    </submittedName>
</protein>
<gene>
    <name evidence="1" type="ORF">D0Z00_001525</name>
</gene>
<reference evidence="1 2" key="1">
    <citation type="journal article" date="2020" name="Front. Microbiol.">
        <title>Phenotypic and Genetic Characterization of the Cheese Ripening Yeast Geotrichum candidum.</title>
        <authorList>
            <person name="Perkins V."/>
            <person name="Vignola S."/>
            <person name="Lessard M.H."/>
            <person name="Plante P.L."/>
            <person name="Corbeil J."/>
            <person name="Dugat-Bony E."/>
            <person name="Frenette M."/>
            <person name="Labrie S."/>
        </authorList>
    </citation>
    <scope>NUCLEOTIDE SEQUENCE [LARGE SCALE GENOMIC DNA]</scope>
    <source>
        <strain evidence="1 2">LMA-1147</strain>
    </source>
</reference>
<evidence type="ECO:0000313" key="1">
    <source>
        <dbReference type="EMBL" id="KAF5099784.1"/>
    </source>
</evidence>
<organism evidence="1 2">
    <name type="scientific">Geotrichum galactomycetum</name>
    <dbReference type="NCBI Taxonomy" id="27317"/>
    <lineage>
        <taxon>Eukaryota</taxon>
        <taxon>Fungi</taxon>
        <taxon>Dikarya</taxon>
        <taxon>Ascomycota</taxon>
        <taxon>Saccharomycotina</taxon>
        <taxon>Dipodascomycetes</taxon>
        <taxon>Dipodascales</taxon>
        <taxon>Dipodascaceae</taxon>
        <taxon>Geotrichum</taxon>
    </lineage>
</organism>
<evidence type="ECO:0000313" key="2">
    <source>
        <dbReference type="Proteomes" id="UP000744676"/>
    </source>
</evidence>
<sequence length="210" mass="23867">MTDNKIKALRGCDELADYISYEDDELLDHLIDLHVTYLDDDDNDTDSQGRKIVSRVRFEFEFEDNEFLAETRIEKTFALVSFPVESDDDNDDESSDNKKKAATQTKYTSTPTKLVWKKHKNLTKGKYGASTNSFFNWFRYAGDGPGDYTGGDQVALTISEVVFPEAEKLYIAGMGKDGDDDDEDDDLEDEYDLGSDDESEPPKKKTKNND</sequence>